<dbReference type="EMBL" id="SKFG01000003">
    <property type="protein sequence ID" value="TCZ79360.1"/>
    <property type="molecule type" value="Genomic_DNA"/>
</dbReference>
<dbReference type="InterPro" id="IPR011047">
    <property type="entry name" value="Quinoprotein_ADH-like_sf"/>
</dbReference>
<name>A0A4R4EJC8_9BACL</name>
<keyword evidence="2" id="KW-1185">Reference proteome</keyword>
<dbReference type="AlphaFoldDB" id="A0A4R4EJC8"/>
<reference evidence="1 2" key="1">
    <citation type="submission" date="2019-03" db="EMBL/GenBank/DDBJ databases">
        <authorList>
            <person name="Kim M.K.M."/>
        </authorList>
    </citation>
    <scope>NUCLEOTIDE SEQUENCE [LARGE SCALE GENOMIC DNA]</scope>
    <source>
        <strain evidence="1 2">18JY21-1</strain>
    </source>
</reference>
<dbReference type="RefSeq" id="WP_132417018.1">
    <property type="nucleotide sequence ID" value="NZ_SKFG01000003.1"/>
</dbReference>
<sequence>MDDVVFKIKRRTISLLEEELLDIQPQITEESSYLAITKSRKIIEINTKQGFINTEFSIDSEDLDFELDVSILISPNRNIIAVFNTCGRLGLVIDLLLKKIIMRFGRDDYYYEQTIFPVSFFRHDNQILLIHGTKWNRLDITNPLTGEVLTSRVDPEFKMINKEPVFSEHYLDYFHGHLLVSPNNEWVVDNGWEWHPVGFVTTWNIKKWITDNRWESEDGESKKTLWWGKEDWNDPMCWLSNTTVGISGKFDIGLYDEEDSLNLPKGFLFRIFDVCDGSMLGEFEICNGKLYFDTYLFCSSQDNGLQVYDISNGKVIFEEKTIKPWVYNRASKEFLEITNSGIIICKLIEEECNLS</sequence>
<evidence type="ECO:0000313" key="2">
    <source>
        <dbReference type="Proteomes" id="UP000295418"/>
    </source>
</evidence>
<dbReference type="OrthoDB" id="9765809at2"/>
<dbReference type="SUPFAM" id="SSF50998">
    <property type="entry name" value="Quinoprotein alcohol dehydrogenase-like"/>
    <property type="match status" value="1"/>
</dbReference>
<evidence type="ECO:0000313" key="1">
    <source>
        <dbReference type="EMBL" id="TCZ79360.1"/>
    </source>
</evidence>
<accession>A0A4R4EJC8</accession>
<protein>
    <submittedName>
        <fullName evidence="1">Uncharacterized protein</fullName>
    </submittedName>
</protein>
<proteinExistence type="predicted"/>
<gene>
    <name evidence="1" type="ORF">E0485_05730</name>
</gene>
<organism evidence="1 2">
    <name type="scientific">Paenibacillus albiflavus</name>
    <dbReference type="NCBI Taxonomy" id="2545760"/>
    <lineage>
        <taxon>Bacteria</taxon>
        <taxon>Bacillati</taxon>
        <taxon>Bacillota</taxon>
        <taxon>Bacilli</taxon>
        <taxon>Bacillales</taxon>
        <taxon>Paenibacillaceae</taxon>
        <taxon>Paenibacillus</taxon>
    </lineage>
</organism>
<dbReference type="Proteomes" id="UP000295418">
    <property type="component" value="Unassembled WGS sequence"/>
</dbReference>
<comment type="caution">
    <text evidence="1">The sequence shown here is derived from an EMBL/GenBank/DDBJ whole genome shotgun (WGS) entry which is preliminary data.</text>
</comment>